<reference evidence="1" key="1">
    <citation type="submission" date="2019-12" db="EMBL/GenBank/DDBJ databases">
        <title>Genome sequencing and annotation of Brassica cretica.</title>
        <authorList>
            <person name="Studholme D.J."/>
            <person name="Sarris P."/>
        </authorList>
    </citation>
    <scope>NUCLEOTIDE SEQUENCE</scope>
    <source>
        <strain evidence="1">PFS-109/04</strain>
        <tissue evidence="1">Leaf</tissue>
    </source>
</reference>
<name>A0A8S9RVY0_BRACR</name>
<dbReference type="EMBL" id="QGKX02000088">
    <property type="protein sequence ID" value="KAF3584930.1"/>
    <property type="molecule type" value="Genomic_DNA"/>
</dbReference>
<dbReference type="Proteomes" id="UP000712600">
    <property type="component" value="Unassembled WGS sequence"/>
</dbReference>
<gene>
    <name evidence="1" type="ORF">F2Q69_00028273</name>
</gene>
<evidence type="ECO:0000313" key="1">
    <source>
        <dbReference type="EMBL" id="KAF3584930.1"/>
    </source>
</evidence>
<organism evidence="1 2">
    <name type="scientific">Brassica cretica</name>
    <name type="common">Mustard</name>
    <dbReference type="NCBI Taxonomy" id="69181"/>
    <lineage>
        <taxon>Eukaryota</taxon>
        <taxon>Viridiplantae</taxon>
        <taxon>Streptophyta</taxon>
        <taxon>Embryophyta</taxon>
        <taxon>Tracheophyta</taxon>
        <taxon>Spermatophyta</taxon>
        <taxon>Magnoliopsida</taxon>
        <taxon>eudicotyledons</taxon>
        <taxon>Gunneridae</taxon>
        <taxon>Pentapetalae</taxon>
        <taxon>rosids</taxon>
        <taxon>malvids</taxon>
        <taxon>Brassicales</taxon>
        <taxon>Brassicaceae</taxon>
        <taxon>Brassiceae</taxon>
        <taxon>Brassica</taxon>
    </lineage>
</organism>
<evidence type="ECO:0000313" key="2">
    <source>
        <dbReference type="Proteomes" id="UP000712600"/>
    </source>
</evidence>
<protein>
    <submittedName>
        <fullName evidence="1">Uncharacterized protein</fullName>
    </submittedName>
</protein>
<accession>A0A8S9RVY0</accession>
<sequence length="69" mass="7442">MELTHTVAVLETIHCTGGHGRGKGSTGFWRYKRFTATQPHSASTSREEGSPLLSTCMVGHGLAEETKIV</sequence>
<dbReference type="AlphaFoldDB" id="A0A8S9RVY0"/>
<comment type="caution">
    <text evidence="1">The sequence shown here is derived from an EMBL/GenBank/DDBJ whole genome shotgun (WGS) entry which is preliminary data.</text>
</comment>
<proteinExistence type="predicted"/>